<accession>A0A6J8EEL8</accession>
<dbReference type="InterPro" id="IPR047153">
    <property type="entry name" value="TRIM45/56/19-like"/>
</dbReference>
<gene>
    <name evidence="2" type="ORF">MCOR_51541</name>
</gene>
<dbReference type="PANTHER" id="PTHR25462:SF296">
    <property type="entry name" value="MEIOTIC P26, ISOFORM F"/>
    <property type="match status" value="1"/>
</dbReference>
<keyword evidence="3" id="KW-1185">Reference proteome</keyword>
<keyword evidence="2" id="KW-0808">Transferase</keyword>
<dbReference type="EMBL" id="CACVKT020008998">
    <property type="protein sequence ID" value="CAC5419159.1"/>
    <property type="molecule type" value="Genomic_DNA"/>
</dbReference>
<dbReference type="GO" id="GO:0061630">
    <property type="term" value="F:ubiquitin protein ligase activity"/>
    <property type="evidence" value="ECO:0007669"/>
    <property type="project" value="UniProtKB-EC"/>
</dbReference>
<evidence type="ECO:0000256" key="1">
    <source>
        <dbReference type="SAM" id="Coils"/>
    </source>
</evidence>
<evidence type="ECO:0000313" key="2">
    <source>
        <dbReference type="EMBL" id="CAC5419159.1"/>
    </source>
</evidence>
<organism evidence="2 3">
    <name type="scientific">Mytilus coruscus</name>
    <name type="common">Sea mussel</name>
    <dbReference type="NCBI Taxonomy" id="42192"/>
    <lineage>
        <taxon>Eukaryota</taxon>
        <taxon>Metazoa</taxon>
        <taxon>Spiralia</taxon>
        <taxon>Lophotrochozoa</taxon>
        <taxon>Mollusca</taxon>
        <taxon>Bivalvia</taxon>
        <taxon>Autobranchia</taxon>
        <taxon>Pteriomorphia</taxon>
        <taxon>Mytilida</taxon>
        <taxon>Mytiloidea</taxon>
        <taxon>Mytilidae</taxon>
        <taxon>Mytilinae</taxon>
        <taxon>Mytilus</taxon>
    </lineage>
</organism>
<dbReference type="CDD" id="cd19757">
    <property type="entry name" value="Bbox1"/>
    <property type="match status" value="1"/>
</dbReference>
<dbReference type="PANTHER" id="PTHR25462">
    <property type="entry name" value="BONUS, ISOFORM C-RELATED"/>
    <property type="match status" value="1"/>
</dbReference>
<reference evidence="2 3" key="1">
    <citation type="submission" date="2020-06" db="EMBL/GenBank/DDBJ databases">
        <authorList>
            <person name="Li R."/>
            <person name="Bekaert M."/>
        </authorList>
    </citation>
    <scope>NUCLEOTIDE SEQUENCE [LARGE SCALE GENOMIC DNA]</scope>
    <source>
        <strain evidence="3">wild</strain>
    </source>
</reference>
<name>A0A6J8EEL8_MYTCO</name>
<dbReference type="Gene3D" id="4.10.830.40">
    <property type="match status" value="1"/>
</dbReference>
<dbReference type="OrthoDB" id="6121165at2759"/>
<sequence length="280" mass="32084">MTDVIKCDPSAYEDNIKHAKKWCTTCEEGFCADCEKVHRSTKMSRNHTLITFSDYRKMKNVSVSQTCVGHGKRYDLYCPQHDIALCIDCVDQHKTCSKLLSLDKAAKNAKQSTALADLEDKIDGTLQNVVKFIKDEKLNAEQFETQEKDIKKNINETRENINTHLDFLEKQITINLTEKTSTCKATYCSNLSQWRFVDQKLKQLKEKIETMKQMASDEQVFLGTRELNNMVSAEIKFIKSTITNAKHFGINMAIDPTITFLLNCTNQFGVLSVIERKSEL</sequence>
<dbReference type="Gene3D" id="3.30.160.60">
    <property type="entry name" value="Classic Zinc Finger"/>
    <property type="match status" value="1"/>
</dbReference>
<dbReference type="Proteomes" id="UP000507470">
    <property type="component" value="Unassembled WGS sequence"/>
</dbReference>
<evidence type="ECO:0000313" key="3">
    <source>
        <dbReference type="Proteomes" id="UP000507470"/>
    </source>
</evidence>
<dbReference type="AlphaFoldDB" id="A0A6J8EEL8"/>
<feature type="coiled-coil region" evidence="1">
    <location>
        <begin position="133"/>
        <end position="171"/>
    </location>
</feature>
<protein>
    <submittedName>
        <fullName evidence="2">TRIM25</fullName>
        <ecNumber evidence="2">2.3.2.27</ecNumber>
    </submittedName>
</protein>
<dbReference type="EC" id="2.3.2.27" evidence="2"/>
<keyword evidence="2" id="KW-0012">Acyltransferase</keyword>
<dbReference type="SUPFAM" id="SSF57845">
    <property type="entry name" value="B-box zinc-binding domain"/>
    <property type="match status" value="1"/>
</dbReference>
<proteinExistence type="predicted"/>
<keyword evidence="1" id="KW-0175">Coiled coil</keyword>